<gene>
    <name evidence="13" type="ORF">BSTOLATCC_MIC15465</name>
</gene>
<sequence>MLSSVVSQSGTVIKKTPSKLIEDQLSGRSLSDIHRNPEIIQFLNIADCSNYPNTNVPLEEPLFQPEPTVIQFANYEPLDTKEVILHLRNKDQVSRRVKLIPPDSRLFTIVRSKADAQSNKGTKVAPGMVTDFIIQFTPEAKVDYSYDLVVVTEREKFVVPIRCLGQRAMISFPDVVNFGVCPVKHVTERPVVIRNVGEKASKWVLKMQPPFNAEKTEGFLEVGQVDQVIMKFFAQESRAYEEEMVLSYDTLEAYVKIIAEAQNDPNVYLSKTFIDLKKAYITLSSQDSLKIINKSDVPVEFEWRAFANDREEYDKKTKLILQLSQEEAEERMMIEENLEIEEEVESLDSDDSYDDLENKNLKERKLQIALATLERKYMNIRKAVEDDLMLFQDDIFKIEPQKGKIWPNGELEITVMFCPQSALHYTCTAYCNVTCSEERLPLTLEAIGIGPEALLSTSEYDIGDVFVNDMKDIPHIFIENQGAIEAKYTILQSDTPFGSKFKFEQYEGTLGTSEYNRKQPLKIKFCSDLMGEFSETFRIQLVGSSEELSLTLKGHVMPPSFKFDKDEINFGEVSYQFPYSDIIRIQNTSRVAFTYHIRVPGDASALKKEFDIIPNSGYLKPREIHNIQIDFMPMTVKKYDLVLVVDIEGVGPDMHTLPIKAECFVPKVELIPSDTIDFKSVFLRHPYEDKLELKNRSKLQAKFEMIPQDEQSTLIAAFTPDREEGFIDPKSSTIVKITLFPQKAGLIRIPMHVKVLGDNQQPHMITLVANCTGPIVEVLTPELDFGKVKVLEKYPLQATLHNKSDIEAEYHAFTKNKGSVFSVVEKEGNLKPGEVRDLTVMCCADECISFNEILYIVVKEGEDVEIVLKAKGTGTTAYCDDDIKIIDFGTVFSCRNHVKRYTIQNKGRKPQRLKWNRENQRGVLVPVVENQNKQTYRGTTANNTTGVSVTKEKDAKDAYIFNVSPVSILLQPKTQISFEFTANSATAGDLSEKLICTSLVGNERKDRVIYECELKGKFIEPFLQFSEPVLHFRYVWEKGVQIEPLSKMLEITCASLLPANFLLKCSPPFNISKERFSLEPGQTESLRVDFDPGHKYDRISGKAIQKLQIIHQDHPQKDNIELIGEVCFPNVKLEAMSVDFGCILNDTSKKVYMKMTNDSILPVNYDWAFVEEIPMEENKFILEEPNADASTESSVNQYFDILPVMGHLEPGESETVEFAYHSQLGKKHVATAMCTVEGGPEYYLTLMGESSNVGYQLSRYSIDFGNVPFNESSPQEFFIENPGKVSFEYSISLEKLTRPGVVEVMPSQGKVAAGEKAKITVKVTPGIPDTVEELLQIEVAHFEPLLFKISALGIYPALLFHLPRPENALHDELIEQVKSRRNITNMSFDSVLQTSKNESKAGKAVKFDQIVIDVEAEADRIFVCQKLTKIIDEYYSKTLKRKTTSMTDEGKSLCTALAEVHDKVTGAVWECNFGNMVLGKDKTKWIRMTNIGQLPVSFNFDVKFLKFNGLAIEPAKVNRLEAGESVNFKITFQSNKKTMQFGPIKTVTTLQLKNGLSYQLCFKANLTIPDFNMSSDSIDFGRVIIGTLSIAKIRFENIREVPCEWAYAPKHPSAAAGSPPDWERFQINPPSGMLQPNQKCTIDVTFTPTQEKAINQKLEFKISNNQVNKILTLKGNGVAQTLEFIPNKVVLGPVLTYSKDAWSLVEMKNPTDYPIEVFSLDFDGQYKDEEEIMRNFEGFEQGTEEMTSSLTVASEVGPRKDAKPLYLVPRKPGMPVWRDMALSYERKQKKLQQAQKDKEMEEKLKSEKDEDKKLAEDYFKKRSEEAEETKIEEKFPGYIPEKDRHNVIVWGRPGKGKSFLAQHLAQKHGRVLISPNSIIEWHLMQGGSLAEEIQKFLDEMKLKKEKDIADREKARKGRRKVEEVPFDEKIYNHLPLEMLEKLVDERLKYGDCNAGVVIDDLKCDYYPNALFGAHLFAKAFREQNIQLIIIDTDSEHRVEPQSIVIEDPETDVFHFREPDPKETELFNKEKEEVRAAFHGYMVAKDTEENPEEPGRIGNIFVNEIGASQSKARVLATAFEIVPFPVFPDPESLPLPPPQILQIVYKPRQRHKRAVVNGFSIYTPINQTLLPQEVKEGEESAVKLDVRDENLDKSKARWIVDAHCSTYLLIKFFSKEVGNYENTLQFEIMGGSKHFNLPCSCSCQFPVINSDPRNVFLKRKKSRPIAIPDCYISKCYIMSESRFDFGPLLIGKNPDRKDEEGIKKTNCESFRITNNGLYQVKVDYALASSIGDTKSVFVFDPESMTLECDETKDLNVWAFPGAIGEFTDSLVALIQGNPTPVIFPLVCQGEKPTAEVDPELISFERILLTQNITKSLTVKNICKISLKWSLAGIDALPAEFKVDKKEGILKPQETATVSITFTAIKQQKFQQKVTLEVTDVEKIGVKQDPKPISIEAEAFDVKAKVDFGAGSNIINFGDVRVFEEAQRGFNLVNEGIYEIKYNFIMKKKQTREMFACSPTEGSILPNQTQPFVVKFKTDKEKKIEPAKEESGIKLAILEGGSGQKYEEFPINVACNAVFSKYSIHPLRNINFGPLRYGENRSRTFEVKNEGIFDFEFSITELIDERQRAQERAARKSTPKEEVKGKGKEEAKKKQAEKKPAKGKEVVISADIGPFNISPSQGTVPRNSSVLINVTFNADGSRLYEKTLAINISNRDPTDNPQGIPYVLAGESCIPGVNTWDFDAIFEEQTVVQSLELAKGANPGTLMPSKIFSIEENVFLYGTYTSAKTHEGIIEKFKIMNAAKVPANITFSVKPRTTSKSEGFAFEVVPLKVHIPPHSHEYVKVTFKPTDMLSYGGIFEGVVEFGEPNPKTHKLTFELRGEGTLPTVTQINPLLAEDGKSLVKFAKTRVGKTSKALINLMNGGVIPATVKVEMEYHKNFKFQDTMSATLQPKTSMSFEVFYTPDVVQKATHELRITTLSNPYESQLYSLIGEGYQEDVMFTHLPDDKEDECNFGDCIVGQEKYLTFHLHNFTDKIIKFEWPERPHFFFSPSVGHLAPKSSKKITLTFKADETQEYKNLDLICQTIQINQASAHFEDWDNSMFDTRMVTQKQYEKIMKRKEEEEKRKKEEYEASLKKGAKKAAPAAKKKEEKKAEVVEEEVDDGEANIEINEVRKEPTFTEIDKTQKQVPLKVSAVADYIRYNCEFQEIRFASTLMFASRSYKLPLKNIAKIAMPYRFKICSSTTGKLDAGPYSVSPREGVIAPGCVEFINIKFSPSEVESINERLLICSLNNLAPELKPLVIELRGKSIRPICHFELPPSTYREKKAQDMAPVDSSYQILDFESMGTKVKNTKRFYVVNPTSQGYEFVWEPEEVEGSEFSLKQFSCVTPKGVILSGKKFEMAFEYTPETVGTHESYWKFRIPGEKITQKFLIVGTVLEPHVSLEKGMIDFNQLLIGGKAKETIQLINEEIIPFIFSFDRDSIKGEESYGDSLVVSPISGEIPPQGSIPIEITFRPKRETRFNYNLVCNVKRKARQLVLNVKGVGYVISHSVHYENSRALLVDEPCEVNFGDIFINECQSRSVKITNSGKFNFDFSWKMPNSSRYVAISPEQGTVKSGESVSIYLKYSPLTEHKLSKAKFQLSIVSGPIYSFICKGSARKPGVQFSFIEKDFGPCFVLRTLLTKTANLEIVNYDNTAISVETNFERLPHIDVQLAPGQVLLPTSPTDPELEKKKLIVPILFTPRDHVVYQETIEFDINNIHKIQVKVKGEGCPVKLELGSRDQEIVDFGVSRAGVEKTKTVQLLNKSKRSVNFSLIDGSGLDTLKKHSVTYTPDKEVILKPKQTLPIEIGFKPKERLHPFTDDLLVKFDNGETRKLLTISGACHGIELKLMEEVVSFGVVIQGSHQSKAIQLLNIGDIPCHFQWDSSKYSEHFTISPDQGIIQANAELYFDITFHPAFISPDIRINKIPCNIQGSDPIFLTLHGSCIPPTPESTKDLRFEAIVRESQIQKVQVKNPTAAKWRIQPSISTNSDFTKKYWTCASALEINPNSIADFEVSYKPITMTTPELLHQATLFFPLPDGTALLFNLIGASKPPRPVDTVIQEIKAKVAKILILPVKNWLEVVQRFEVKWDIEGEADPAVLIRGASTFDVPAYSTKEYKLNFLTYKTGVTKFKITFTNPANKEYIFFNIEMRALQQEQQGVVELVSPVREVTQKVIMIANPLETPIEITRAMIVCDNEYVSIEPEWLEIPPKSESGIEVIYRPLIVAELQSKLSVKSAQLGEFNYVLQLKGIPNTTHRNLHFATSLGTELVQAFRFQHFLKKQVQYQIKLEKINGTGPADFLVDKPVIDAPICSNWDGIEISLPVRYEPSTLGESRAMMTVVHPEGGEYTCLLFGHSSSPMPQGPFKCIPAKGTGIDFRNPFYEPMEYTIRIDNPAFTISTKSPVRLDSKKSISIQVVYKPQEGKPPTGRMIITAGDLPPWIYYLSGE</sequence>
<evidence type="ECO:0000313" key="13">
    <source>
        <dbReference type="EMBL" id="CAG9316021.1"/>
    </source>
</evidence>
<feature type="compositionally biased region" description="Basic and acidic residues" evidence="8">
    <location>
        <begin position="1795"/>
        <end position="1809"/>
    </location>
</feature>
<dbReference type="Pfam" id="PF24816">
    <property type="entry name" value="Ig_CFAP65__9th"/>
    <property type="match status" value="1"/>
</dbReference>
<dbReference type="InterPro" id="IPR033305">
    <property type="entry name" value="Hydin-like"/>
</dbReference>
<dbReference type="InterPro" id="IPR058536">
    <property type="entry name" value="Ig_CFAP65_4th"/>
</dbReference>
<evidence type="ECO:0000256" key="6">
    <source>
        <dbReference type="ARBA" id="ARBA00023273"/>
    </source>
</evidence>
<dbReference type="Pfam" id="PF22544">
    <property type="entry name" value="HYDIN_VesB_CFA65-like_Ig"/>
    <property type="match status" value="6"/>
</dbReference>
<feature type="domain" description="HYDIN/VesB/CFA65-like Ig-like" evidence="9">
    <location>
        <begin position="169"/>
        <end position="252"/>
    </location>
</feature>
<feature type="coiled-coil region" evidence="7">
    <location>
        <begin position="323"/>
        <end position="376"/>
    </location>
</feature>
<evidence type="ECO:0000256" key="8">
    <source>
        <dbReference type="SAM" id="MobiDB-lite"/>
    </source>
</evidence>
<feature type="domain" description="Deleted in lung and esophageal cancer protein 1 Ig-like" evidence="10">
    <location>
        <begin position="63"/>
        <end position="167"/>
    </location>
</feature>
<feature type="coiled-coil region" evidence="7">
    <location>
        <begin position="3104"/>
        <end position="3165"/>
    </location>
</feature>
<evidence type="ECO:0000259" key="11">
    <source>
        <dbReference type="Pfam" id="PF24507"/>
    </source>
</evidence>
<evidence type="ECO:0000256" key="2">
    <source>
        <dbReference type="ARBA" id="ARBA00004496"/>
    </source>
</evidence>
<keyword evidence="14" id="KW-1185">Reference proteome</keyword>
<name>A0AAU9IQL0_9CILI</name>
<evidence type="ECO:0000259" key="10">
    <source>
        <dbReference type="Pfam" id="PF23277"/>
    </source>
</evidence>
<feature type="domain" description="HYDIN/VesB/CFA65-like Ig-like" evidence="9">
    <location>
        <begin position="559"/>
        <end position="661"/>
    </location>
</feature>
<keyword evidence="5" id="KW-0969">Cilium</keyword>
<evidence type="ECO:0000256" key="7">
    <source>
        <dbReference type="SAM" id="Coils"/>
    </source>
</evidence>
<feature type="domain" description="HYDIN/VesB/CFA65-like Ig-like" evidence="9">
    <location>
        <begin position="456"/>
        <end position="554"/>
    </location>
</feature>
<organism evidence="13 14">
    <name type="scientific">Blepharisma stoltei</name>
    <dbReference type="NCBI Taxonomy" id="1481888"/>
    <lineage>
        <taxon>Eukaryota</taxon>
        <taxon>Sar</taxon>
        <taxon>Alveolata</taxon>
        <taxon>Ciliophora</taxon>
        <taxon>Postciliodesmatophora</taxon>
        <taxon>Heterotrichea</taxon>
        <taxon>Heterotrichida</taxon>
        <taxon>Blepharismidae</taxon>
        <taxon>Blepharisma</taxon>
    </lineage>
</organism>
<evidence type="ECO:0000256" key="4">
    <source>
        <dbReference type="ARBA" id="ARBA00022846"/>
    </source>
</evidence>
<dbReference type="GO" id="GO:0003341">
    <property type="term" value="P:cilium movement"/>
    <property type="evidence" value="ECO:0007669"/>
    <property type="project" value="TreeGrafter"/>
</dbReference>
<feature type="region of interest" description="Disordered" evidence="8">
    <location>
        <begin position="2628"/>
        <end position="2660"/>
    </location>
</feature>
<evidence type="ECO:0000256" key="3">
    <source>
        <dbReference type="ARBA" id="ARBA00022490"/>
    </source>
</evidence>
<dbReference type="Pfam" id="PF23277">
    <property type="entry name" value="Ig_Dlec1_1"/>
    <property type="match status" value="1"/>
</dbReference>
<protein>
    <submittedName>
        <fullName evidence="13">Uncharacterized protein</fullName>
    </submittedName>
</protein>
<proteinExistence type="predicted"/>
<evidence type="ECO:0000259" key="12">
    <source>
        <dbReference type="Pfam" id="PF24816"/>
    </source>
</evidence>
<dbReference type="InterPro" id="IPR053879">
    <property type="entry name" value="HYDIN_VesB_CFA65-like_Ig"/>
</dbReference>
<feature type="domain" description="HYDIN/VesB/CFA65-like Ig-like" evidence="9">
    <location>
        <begin position="3780"/>
        <end position="3879"/>
    </location>
</feature>
<keyword evidence="6" id="KW-0966">Cell projection</keyword>
<dbReference type="SUPFAM" id="SSF52540">
    <property type="entry name" value="P-loop containing nucleoside triphosphate hydrolases"/>
    <property type="match status" value="1"/>
</dbReference>
<dbReference type="InterPro" id="IPR056344">
    <property type="entry name" value="Ig_CFAP65-like_9th"/>
</dbReference>
<dbReference type="PANTHER" id="PTHR23053">
    <property type="entry name" value="DLEC1 DELETED IN LUNG AND ESOPHAGEAL CANCER 1"/>
    <property type="match status" value="1"/>
</dbReference>
<feature type="domain" description="CFAP65-like ninth Ig-like" evidence="12">
    <location>
        <begin position="1132"/>
        <end position="1248"/>
    </location>
</feature>
<dbReference type="InterPro" id="IPR027417">
    <property type="entry name" value="P-loop_NTPase"/>
</dbReference>
<keyword evidence="7" id="KW-0175">Coiled coil</keyword>
<evidence type="ECO:0000259" key="9">
    <source>
        <dbReference type="Pfam" id="PF22544"/>
    </source>
</evidence>
<dbReference type="GO" id="GO:0031514">
    <property type="term" value="C:motile cilium"/>
    <property type="evidence" value="ECO:0007669"/>
    <property type="project" value="UniProtKB-SubCell"/>
</dbReference>
<keyword evidence="3" id="KW-0963">Cytoplasm</keyword>
<evidence type="ECO:0000256" key="5">
    <source>
        <dbReference type="ARBA" id="ARBA00023069"/>
    </source>
</evidence>
<reference evidence="13" key="1">
    <citation type="submission" date="2021-09" db="EMBL/GenBank/DDBJ databases">
        <authorList>
            <consortium name="AG Swart"/>
            <person name="Singh M."/>
            <person name="Singh A."/>
            <person name="Seah K."/>
            <person name="Emmerich C."/>
        </authorList>
    </citation>
    <scope>NUCLEOTIDE SEQUENCE</scope>
    <source>
        <strain evidence="13">ATCC30299</strain>
    </source>
</reference>
<accession>A0AAU9IQL0</accession>
<feature type="region of interest" description="Disordered" evidence="8">
    <location>
        <begin position="1788"/>
        <end position="1809"/>
    </location>
</feature>
<dbReference type="Gene3D" id="3.40.50.300">
    <property type="entry name" value="P-loop containing nucleotide triphosphate hydrolases"/>
    <property type="match status" value="1"/>
</dbReference>
<dbReference type="InterPro" id="IPR013783">
    <property type="entry name" value="Ig-like_fold"/>
</dbReference>
<dbReference type="Gene3D" id="2.60.40.10">
    <property type="entry name" value="Immunoglobulins"/>
    <property type="match status" value="25"/>
</dbReference>
<feature type="domain" description="HYDIN/VesB/CFA65-like Ig-like" evidence="9">
    <location>
        <begin position="2353"/>
        <end position="2440"/>
    </location>
</feature>
<dbReference type="InterPro" id="IPR059041">
    <property type="entry name" value="Ig_DLEC1_1"/>
</dbReference>
<evidence type="ECO:0000313" key="14">
    <source>
        <dbReference type="Proteomes" id="UP001162131"/>
    </source>
</evidence>
<dbReference type="GO" id="GO:1904158">
    <property type="term" value="P:axonemal central apparatus assembly"/>
    <property type="evidence" value="ECO:0007669"/>
    <property type="project" value="TreeGrafter"/>
</dbReference>
<dbReference type="PANTHER" id="PTHR23053:SF0">
    <property type="entry name" value="HYDROCEPHALUS-INDUCING PROTEIN HOMOLOG"/>
    <property type="match status" value="1"/>
</dbReference>
<evidence type="ECO:0000256" key="1">
    <source>
        <dbReference type="ARBA" id="ARBA00004230"/>
    </source>
</evidence>
<comment type="caution">
    <text evidence="13">The sequence shown here is derived from an EMBL/GenBank/DDBJ whole genome shotgun (WGS) entry which is preliminary data.</text>
</comment>
<dbReference type="GO" id="GO:0005930">
    <property type="term" value="C:axoneme"/>
    <property type="evidence" value="ECO:0007669"/>
    <property type="project" value="TreeGrafter"/>
</dbReference>
<keyword evidence="4" id="KW-0282">Flagellum</keyword>
<dbReference type="EMBL" id="CAJZBQ010000015">
    <property type="protein sequence ID" value="CAG9316021.1"/>
    <property type="molecule type" value="Genomic_DNA"/>
</dbReference>
<feature type="domain" description="HYDIN/VesB/CFA65-like Ig-like" evidence="9">
    <location>
        <begin position="774"/>
        <end position="871"/>
    </location>
</feature>
<comment type="subcellular location">
    <subcellularLocation>
        <location evidence="1">Cell projection</location>
        <location evidence="1">Cilium</location>
        <location evidence="1">Flagellum</location>
    </subcellularLocation>
    <subcellularLocation>
        <location evidence="2">Cytoplasm</location>
    </subcellularLocation>
</comment>
<feature type="domain" description="CFAP65 fourth Ig-like" evidence="11">
    <location>
        <begin position="3893"/>
        <end position="3984"/>
    </location>
</feature>
<dbReference type="Proteomes" id="UP001162131">
    <property type="component" value="Unassembled WGS sequence"/>
</dbReference>
<dbReference type="Pfam" id="PF24507">
    <property type="entry name" value="Ig_CFAP65_4th"/>
    <property type="match status" value="1"/>
</dbReference>